<dbReference type="RefSeq" id="WP_254083489.1">
    <property type="nucleotide sequence ID" value="NZ_JAHESE010000004.1"/>
</dbReference>
<proteinExistence type="predicted"/>
<feature type="signal peptide" evidence="1">
    <location>
        <begin position="1"/>
        <end position="19"/>
    </location>
</feature>
<dbReference type="NCBIfam" id="TIGR03519">
    <property type="entry name" value="T9SS_PorP_fam"/>
    <property type="match status" value="1"/>
</dbReference>
<feature type="chain" id="PRO_5042963670" evidence="1">
    <location>
        <begin position="20"/>
        <end position="335"/>
    </location>
</feature>
<dbReference type="Proteomes" id="UP001319080">
    <property type="component" value="Unassembled WGS sequence"/>
</dbReference>
<keyword evidence="1" id="KW-0732">Signal</keyword>
<name>A0AAP2DXN4_9BACT</name>
<evidence type="ECO:0000313" key="3">
    <source>
        <dbReference type="Proteomes" id="UP001319080"/>
    </source>
</evidence>
<dbReference type="EMBL" id="JAHESE010000004">
    <property type="protein sequence ID" value="MBT1707897.1"/>
    <property type="molecule type" value="Genomic_DNA"/>
</dbReference>
<dbReference type="InterPro" id="IPR019861">
    <property type="entry name" value="PorP/SprF_Bacteroidetes"/>
</dbReference>
<accession>A0AAP2DXN4</accession>
<evidence type="ECO:0000313" key="2">
    <source>
        <dbReference type="EMBL" id="MBT1707897.1"/>
    </source>
</evidence>
<evidence type="ECO:0000256" key="1">
    <source>
        <dbReference type="SAM" id="SignalP"/>
    </source>
</evidence>
<sequence length="335" mass="37404">MRRILLTLIFLLARGSAFAQDPLFSQYYQAPLFLNPGFTGLTARQRFVVNHRLQWPGLPQAFSTYAVSYDAYLPRIASGIGVMISSDKMGSMNWRSNAVHLLYSYKVRVNEALIFSPGISFGYGSNGLDRSKLRMGDVLQYGGATMDPTINKLANSHYMDFGSGFLLYTKKVWLGAAVSHLNRPHLSPLGENDRLNMRTTVHAGIKMALTRANAARELYLTPSFIYRLQGKTFSQFDAGVNFHTDPISLGVWYRGKPLTKNITNAIDQDALILFLGLHLRNLTAGYSYDFTISSLGAGTGGAHEFSLVYELPAKKKLSKNKLIPCPAFYNDTRFR</sequence>
<organism evidence="2 3">
    <name type="scientific">Dawidia cretensis</name>
    <dbReference type="NCBI Taxonomy" id="2782350"/>
    <lineage>
        <taxon>Bacteria</taxon>
        <taxon>Pseudomonadati</taxon>
        <taxon>Bacteroidota</taxon>
        <taxon>Cytophagia</taxon>
        <taxon>Cytophagales</taxon>
        <taxon>Chryseotaleaceae</taxon>
        <taxon>Dawidia</taxon>
    </lineage>
</organism>
<protein>
    <submittedName>
        <fullName evidence="2">Type IX secretion system membrane protein PorP/SprF</fullName>
    </submittedName>
</protein>
<dbReference type="AlphaFoldDB" id="A0AAP2DXN4"/>
<comment type="caution">
    <text evidence="2">The sequence shown here is derived from an EMBL/GenBank/DDBJ whole genome shotgun (WGS) entry which is preliminary data.</text>
</comment>
<keyword evidence="3" id="KW-1185">Reference proteome</keyword>
<dbReference type="Pfam" id="PF11751">
    <property type="entry name" value="PorP_SprF"/>
    <property type="match status" value="1"/>
</dbReference>
<gene>
    <name evidence="2" type="ORF">KK062_06680</name>
</gene>
<reference evidence="2 3" key="1">
    <citation type="submission" date="2021-05" db="EMBL/GenBank/DDBJ databases">
        <title>A Polyphasic approach of four new species of the genus Ohtaekwangia: Ohtaekwangia histidinii sp. nov., Ohtaekwangia cretensis sp. nov., Ohtaekwangia indiensis sp. nov., Ohtaekwangia reichenbachii sp. nov. from diverse environment.</title>
        <authorList>
            <person name="Octaviana S."/>
        </authorList>
    </citation>
    <scope>NUCLEOTIDE SEQUENCE [LARGE SCALE GENOMIC DNA]</scope>
    <source>
        <strain evidence="2 3">PWU5</strain>
    </source>
</reference>